<feature type="transmembrane region" description="Helical" evidence="1">
    <location>
        <begin position="20"/>
        <end position="49"/>
    </location>
</feature>
<name>A0A2N7TP27_9GAMM</name>
<dbReference type="Proteomes" id="UP000235346">
    <property type="component" value="Unassembled WGS sequence"/>
</dbReference>
<organism evidence="2 3">
    <name type="scientific">Halomonas heilongjiangensis</name>
    <dbReference type="NCBI Taxonomy" id="1387883"/>
    <lineage>
        <taxon>Bacteria</taxon>
        <taxon>Pseudomonadati</taxon>
        <taxon>Pseudomonadota</taxon>
        <taxon>Gammaproteobacteria</taxon>
        <taxon>Oceanospirillales</taxon>
        <taxon>Halomonadaceae</taxon>
        <taxon>Halomonas</taxon>
    </lineage>
</organism>
<accession>A0A2N7TP27</accession>
<protein>
    <submittedName>
        <fullName evidence="2">Uncharacterized protein</fullName>
    </submittedName>
</protein>
<comment type="caution">
    <text evidence="2">The sequence shown here is derived from an EMBL/GenBank/DDBJ whole genome shotgun (WGS) entry which is preliminary data.</text>
</comment>
<gene>
    <name evidence="2" type="ORF">C1H66_08705</name>
</gene>
<reference evidence="2 3" key="1">
    <citation type="submission" date="2018-01" db="EMBL/GenBank/DDBJ databases">
        <title>Halomonas endophytica sp. nov., isolated from storage liquid in the stems of Populus euphratica.</title>
        <authorList>
            <person name="Chen C."/>
        </authorList>
    </citation>
    <scope>NUCLEOTIDE SEQUENCE [LARGE SCALE GENOMIC DNA]</scope>
    <source>
        <strain evidence="2 3">DSM 26881</strain>
    </source>
</reference>
<evidence type="ECO:0000313" key="3">
    <source>
        <dbReference type="Proteomes" id="UP000235346"/>
    </source>
</evidence>
<dbReference type="AlphaFoldDB" id="A0A2N7TP27"/>
<keyword evidence="1" id="KW-0812">Transmembrane</keyword>
<feature type="transmembrane region" description="Helical" evidence="1">
    <location>
        <begin position="161"/>
        <end position="182"/>
    </location>
</feature>
<dbReference type="RefSeq" id="WP_102627499.1">
    <property type="nucleotide sequence ID" value="NZ_PDOH01000005.1"/>
</dbReference>
<evidence type="ECO:0000256" key="1">
    <source>
        <dbReference type="SAM" id="Phobius"/>
    </source>
</evidence>
<keyword evidence="1" id="KW-0472">Membrane</keyword>
<sequence>MNEKLHIVAKDEQSRSALLVGWNALLLPMVIAYGVPVFVCAALVTQLMLDIPLWPLNNFNLMLGIWGLGWLAYLGWTGLHGLHHHLYWFAPDERQLLYLNTGEIVDLDDEEALQEESSGNIQWHLPGSRSALASMDWRHLNEFEVHHVPSLKEAMTREVDWGGALMILGIIEAVLIFILLASDSAAGFFLSQLWILATWLVIRLIGYWFERQLPTRAAAVARAVSIENGMRYEA</sequence>
<keyword evidence="1" id="KW-1133">Transmembrane helix</keyword>
<feature type="transmembrane region" description="Helical" evidence="1">
    <location>
        <begin position="188"/>
        <end position="209"/>
    </location>
</feature>
<proteinExistence type="predicted"/>
<dbReference type="EMBL" id="PNRE01000037">
    <property type="protein sequence ID" value="PMR69929.1"/>
    <property type="molecule type" value="Genomic_DNA"/>
</dbReference>
<feature type="transmembrane region" description="Helical" evidence="1">
    <location>
        <begin position="61"/>
        <end position="79"/>
    </location>
</feature>
<evidence type="ECO:0000313" key="2">
    <source>
        <dbReference type="EMBL" id="PMR69929.1"/>
    </source>
</evidence>
<keyword evidence="3" id="KW-1185">Reference proteome</keyword>